<dbReference type="Gene3D" id="3.30.70.100">
    <property type="match status" value="1"/>
</dbReference>
<reference evidence="3 4" key="1">
    <citation type="submission" date="2015-08" db="EMBL/GenBank/DDBJ databases">
        <title>Comparative genomics of the Campylobacter concisus group.</title>
        <authorList>
            <person name="Yee E."/>
            <person name="Chapman M.H."/>
            <person name="Huynh S."/>
            <person name="Bono J.L."/>
            <person name="On S.L."/>
            <person name="St Leger J."/>
            <person name="Foster G."/>
            <person name="Parker C.T."/>
            <person name="Miller W.G."/>
        </authorList>
    </citation>
    <scope>NUCLEOTIDE SEQUENCE [LARGE SCALE GENOMIC DNA]</scope>
    <source>
        <strain evidence="3 4">RM9337</strain>
    </source>
</reference>
<evidence type="ECO:0000313" key="2">
    <source>
        <dbReference type="EMBL" id="MBE2986467.1"/>
    </source>
</evidence>
<proteinExistence type="predicted"/>
<dbReference type="EMBL" id="LIWG01000005">
    <property type="protein sequence ID" value="MBE3608137.1"/>
    <property type="molecule type" value="Genomic_DNA"/>
</dbReference>
<accession>A0AAW3ZSF3</accession>
<dbReference type="GO" id="GO:0046872">
    <property type="term" value="F:metal ion binding"/>
    <property type="evidence" value="ECO:0007669"/>
    <property type="project" value="InterPro"/>
</dbReference>
<dbReference type="Proteomes" id="UP000650616">
    <property type="component" value="Unassembled WGS sequence"/>
</dbReference>
<reference evidence="2 5" key="2">
    <citation type="submission" date="2020-10" db="EMBL/GenBank/DDBJ databases">
        <title>Campylobacter californiensis sp. nov. isolated from cattle and feral swine in California.</title>
        <authorList>
            <person name="Miller W.G."/>
        </authorList>
    </citation>
    <scope>NUCLEOTIDE SEQUENCE [LARGE SCALE GENOMIC DNA]</scope>
    <source>
        <strain evidence="2 5">RM12919</strain>
    </source>
</reference>
<protein>
    <submittedName>
        <fullName evidence="3">Heavy-metal-associated domain-containing protein</fullName>
    </submittedName>
</protein>
<feature type="domain" description="HMA" evidence="1">
    <location>
        <begin position="4"/>
        <end position="62"/>
    </location>
</feature>
<dbReference type="InterPro" id="IPR036163">
    <property type="entry name" value="HMA_dom_sf"/>
</dbReference>
<evidence type="ECO:0000313" key="5">
    <source>
        <dbReference type="Proteomes" id="UP001318760"/>
    </source>
</evidence>
<evidence type="ECO:0000313" key="3">
    <source>
        <dbReference type="EMBL" id="MBE3608137.1"/>
    </source>
</evidence>
<dbReference type="RefSeq" id="WP_170016262.1">
    <property type="nucleotide sequence ID" value="NZ_CP012545.1"/>
</dbReference>
<dbReference type="InterPro" id="IPR006121">
    <property type="entry name" value="HMA_dom"/>
</dbReference>
<evidence type="ECO:0000259" key="1">
    <source>
        <dbReference type="Pfam" id="PF00403"/>
    </source>
</evidence>
<sequence>MRKFKVENVHCSNCANTIKNALEDDFGVIEVDLSVEPRVISLEISDEKVANFKSEMSDLGFDVIEEI</sequence>
<dbReference type="EMBL" id="JADBHS010000007">
    <property type="protein sequence ID" value="MBE2986467.1"/>
    <property type="molecule type" value="Genomic_DNA"/>
</dbReference>
<dbReference type="Proteomes" id="UP001318760">
    <property type="component" value="Unassembled WGS sequence"/>
</dbReference>
<keyword evidence="4" id="KW-1185">Reference proteome</keyword>
<dbReference type="AlphaFoldDB" id="A0AAW3ZSF3"/>
<dbReference type="CDD" id="cd00371">
    <property type="entry name" value="HMA"/>
    <property type="match status" value="1"/>
</dbReference>
<evidence type="ECO:0000313" key="4">
    <source>
        <dbReference type="Proteomes" id="UP000650616"/>
    </source>
</evidence>
<comment type="caution">
    <text evidence="3">The sequence shown here is derived from an EMBL/GenBank/DDBJ whole genome shotgun (WGS) entry which is preliminary data.</text>
</comment>
<dbReference type="SUPFAM" id="SSF55008">
    <property type="entry name" value="HMA, heavy metal-associated domain"/>
    <property type="match status" value="1"/>
</dbReference>
<name>A0AAW3ZSF3_9BACT</name>
<organism evidence="3 4">
    <name type="scientific">Campylobacter californiensis</name>
    <dbReference type="NCBI Taxonomy" id="1032243"/>
    <lineage>
        <taxon>Bacteria</taxon>
        <taxon>Pseudomonadati</taxon>
        <taxon>Campylobacterota</taxon>
        <taxon>Epsilonproteobacteria</taxon>
        <taxon>Campylobacterales</taxon>
        <taxon>Campylobacteraceae</taxon>
        <taxon>Campylobacter</taxon>
    </lineage>
</organism>
<dbReference type="Pfam" id="PF00403">
    <property type="entry name" value="HMA"/>
    <property type="match status" value="1"/>
</dbReference>
<gene>
    <name evidence="2" type="ORF">CCAL12919_04895</name>
    <name evidence="3" type="ORF">CCAL9337_05260</name>
</gene>